<protein>
    <submittedName>
        <fullName evidence="2">XRE family transcriptional regulator</fullName>
    </submittedName>
</protein>
<dbReference type="SMART" id="SM00530">
    <property type="entry name" value="HTH_XRE"/>
    <property type="match status" value="1"/>
</dbReference>
<dbReference type="InterPro" id="IPR045697">
    <property type="entry name" value="DUF5919"/>
</dbReference>
<evidence type="ECO:0000313" key="3">
    <source>
        <dbReference type="Proteomes" id="UP001422759"/>
    </source>
</evidence>
<organism evidence="2 3">
    <name type="scientific">Kitasatospora kazusensis</name>
    <dbReference type="NCBI Taxonomy" id="407974"/>
    <lineage>
        <taxon>Bacteria</taxon>
        <taxon>Bacillati</taxon>
        <taxon>Actinomycetota</taxon>
        <taxon>Actinomycetes</taxon>
        <taxon>Kitasatosporales</taxon>
        <taxon>Streptomycetaceae</taxon>
        <taxon>Kitasatospora</taxon>
    </lineage>
</organism>
<dbReference type="SUPFAM" id="SSF47413">
    <property type="entry name" value="lambda repressor-like DNA-binding domains"/>
    <property type="match status" value="1"/>
</dbReference>
<dbReference type="Gene3D" id="1.10.260.40">
    <property type="entry name" value="lambda repressor-like DNA-binding domains"/>
    <property type="match status" value="1"/>
</dbReference>
<evidence type="ECO:0000259" key="1">
    <source>
        <dbReference type="PROSITE" id="PS50943"/>
    </source>
</evidence>
<comment type="caution">
    <text evidence="2">The sequence shown here is derived from an EMBL/GenBank/DDBJ whole genome shotgun (WGS) entry which is preliminary data.</text>
</comment>
<reference evidence="2 3" key="1">
    <citation type="journal article" date="2019" name="Int. J. Syst. Evol. Microbiol.">
        <title>The Global Catalogue of Microorganisms (GCM) 10K type strain sequencing project: providing services to taxonomists for standard genome sequencing and annotation.</title>
        <authorList>
            <consortium name="The Broad Institute Genomics Platform"/>
            <consortium name="The Broad Institute Genome Sequencing Center for Infectious Disease"/>
            <person name="Wu L."/>
            <person name="Ma J."/>
        </authorList>
    </citation>
    <scope>NUCLEOTIDE SEQUENCE [LARGE SCALE GENOMIC DNA]</scope>
    <source>
        <strain evidence="2 3">JCM 14560</strain>
    </source>
</reference>
<dbReference type="PROSITE" id="PS50943">
    <property type="entry name" value="HTH_CROC1"/>
    <property type="match status" value="1"/>
</dbReference>
<gene>
    <name evidence="2" type="ORF">GCM10009760_43730</name>
</gene>
<dbReference type="Proteomes" id="UP001422759">
    <property type="component" value="Unassembled WGS sequence"/>
</dbReference>
<evidence type="ECO:0000313" key="2">
    <source>
        <dbReference type="EMBL" id="GAA2149943.1"/>
    </source>
</evidence>
<sequence length="253" mass="28675">MNHALRRAMANAKMTETQLAEACGVDPKTIGRWITDPSRIPHARHRWAACEALGEEEAAVWPTAVRSALKTGPDREVIQVFPYRSAAPASLWRSLITKAQHELTFAGYTNYFLWLEQANLAGALRRKAQTGCRIRFLIGDPDSPVTRAREDEENVPLTLSTRIAVTISELARLREVGNIEGRFETGHVNLSVFRFDDEMIVTPILARRVGHDSPMMHLRRSQADGMFDRFADHVEELWTRGRDIWEETHHGPA</sequence>
<dbReference type="CDD" id="cd00093">
    <property type="entry name" value="HTH_XRE"/>
    <property type="match status" value="1"/>
</dbReference>
<dbReference type="EMBL" id="BAAANT010000027">
    <property type="protein sequence ID" value="GAA2149943.1"/>
    <property type="molecule type" value="Genomic_DNA"/>
</dbReference>
<dbReference type="Pfam" id="PF19319">
    <property type="entry name" value="DUF5919"/>
    <property type="match status" value="1"/>
</dbReference>
<proteinExistence type="predicted"/>
<accession>A0ABN2ZY43</accession>
<dbReference type="InterPro" id="IPR001387">
    <property type="entry name" value="Cro/C1-type_HTH"/>
</dbReference>
<name>A0ABN2ZY43_9ACTN</name>
<keyword evidence="3" id="KW-1185">Reference proteome</keyword>
<feature type="domain" description="HTH cro/C1-type" evidence="1">
    <location>
        <begin position="5"/>
        <end position="60"/>
    </location>
</feature>
<dbReference type="Pfam" id="PF01381">
    <property type="entry name" value="HTH_3"/>
    <property type="match status" value="1"/>
</dbReference>
<dbReference type="InterPro" id="IPR010982">
    <property type="entry name" value="Lambda_DNA-bd_dom_sf"/>
</dbReference>